<dbReference type="InterPro" id="IPR045057">
    <property type="entry name" value="Gcn5-rel_NAT"/>
</dbReference>
<dbReference type="SUPFAM" id="SSF55729">
    <property type="entry name" value="Acyl-CoA N-acyltransferases (Nat)"/>
    <property type="match status" value="1"/>
</dbReference>
<organism evidence="2 3">
    <name type="scientific">Agrilactobacillus composti DSM 18527 = JCM 14202</name>
    <dbReference type="NCBI Taxonomy" id="1423734"/>
    <lineage>
        <taxon>Bacteria</taxon>
        <taxon>Bacillati</taxon>
        <taxon>Bacillota</taxon>
        <taxon>Bacilli</taxon>
        <taxon>Lactobacillales</taxon>
        <taxon>Lactobacillaceae</taxon>
        <taxon>Agrilactobacillus</taxon>
    </lineage>
</organism>
<dbReference type="CDD" id="cd04301">
    <property type="entry name" value="NAT_SF"/>
    <property type="match status" value="1"/>
</dbReference>
<comment type="caution">
    <text evidence="2">The sequence shown here is derived from an EMBL/GenBank/DDBJ whole genome shotgun (WGS) entry which is preliminary data.</text>
</comment>
<dbReference type="PANTHER" id="PTHR31435:SF10">
    <property type="entry name" value="BSR4717 PROTEIN"/>
    <property type="match status" value="1"/>
</dbReference>
<dbReference type="PROSITE" id="PS51729">
    <property type="entry name" value="GNAT_YJDJ"/>
    <property type="match status" value="1"/>
</dbReference>
<dbReference type="Pfam" id="PF14542">
    <property type="entry name" value="Acetyltransf_CG"/>
    <property type="match status" value="1"/>
</dbReference>
<sequence>MEFDYEPGRFYKNDANGDLQAEVTFEVFNDEKSFAINHTYVNGNLRGQGIAAQLIKAVVDKARAEDKTILPLCTYAKAAFQKNPEYQDIEYRVRP</sequence>
<name>X0PEL0_9LACO</name>
<accession>X0PEL0</accession>
<evidence type="ECO:0000259" key="1">
    <source>
        <dbReference type="PROSITE" id="PS51729"/>
    </source>
</evidence>
<reference evidence="2 3" key="1">
    <citation type="journal article" date="2015" name="Genome Announc.">
        <title>Expanding the biotechnology potential of lactobacilli through comparative genomics of 213 strains and associated genera.</title>
        <authorList>
            <person name="Sun Z."/>
            <person name="Harris H.M."/>
            <person name="McCann A."/>
            <person name="Guo C."/>
            <person name="Argimon S."/>
            <person name="Zhang W."/>
            <person name="Yang X."/>
            <person name="Jeffery I.B."/>
            <person name="Cooney J.C."/>
            <person name="Kagawa T.F."/>
            <person name="Liu W."/>
            <person name="Song Y."/>
            <person name="Salvetti E."/>
            <person name="Wrobel A."/>
            <person name="Rasinkangas P."/>
            <person name="Parkhill J."/>
            <person name="Rea M.C."/>
            <person name="O'Sullivan O."/>
            <person name="Ritari J."/>
            <person name="Douillard F.P."/>
            <person name="Paul Ross R."/>
            <person name="Yang R."/>
            <person name="Briner A.E."/>
            <person name="Felis G.E."/>
            <person name="de Vos W.M."/>
            <person name="Barrangou R."/>
            <person name="Klaenhammer T.R."/>
            <person name="Caufield P.W."/>
            <person name="Cui Y."/>
            <person name="Zhang H."/>
            <person name="O'Toole P.W."/>
        </authorList>
    </citation>
    <scope>NUCLEOTIDE SEQUENCE [LARGE SCALE GENOMIC DNA]</scope>
    <source>
        <strain evidence="2 3">DSM 18527</strain>
    </source>
</reference>
<dbReference type="Proteomes" id="UP000051236">
    <property type="component" value="Unassembled WGS sequence"/>
</dbReference>
<dbReference type="OrthoDB" id="9793389at2"/>
<dbReference type="EMBL" id="AZGA01000070">
    <property type="protein sequence ID" value="KRM32545.1"/>
    <property type="molecule type" value="Genomic_DNA"/>
</dbReference>
<feature type="domain" description="N-acetyltransferase" evidence="1">
    <location>
        <begin position="2"/>
        <end position="91"/>
    </location>
</feature>
<protein>
    <recommendedName>
        <fullName evidence="1">N-acetyltransferase domain-containing protein</fullName>
    </recommendedName>
</protein>
<keyword evidence="3" id="KW-1185">Reference proteome</keyword>
<dbReference type="InterPro" id="IPR031165">
    <property type="entry name" value="GNAT_YJDJ"/>
</dbReference>
<dbReference type="RefSeq" id="WP_035453068.1">
    <property type="nucleotide sequence ID" value="NZ_AZGA01000070.1"/>
</dbReference>
<proteinExistence type="predicted"/>
<dbReference type="AlphaFoldDB" id="X0PEL0"/>
<dbReference type="Gene3D" id="3.40.630.30">
    <property type="match status" value="1"/>
</dbReference>
<dbReference type="STRING" id="1423734.FC83_GL000412"/>
<evidence type="ECO:0000313" key="2">
    <source>
        <dbReference type="EMBL" id="KRM32545.1"/>
    </source>
</evidence>
<dbReference type="PATRIC" id="fig|1423734.3.peg.413"/>
<evidence type="ECO:0000313" key="3">
    <source>
        <dbReference type="Proteomes" id="UP000051236"/>
    </source>
</evidence>
<dbReference type="eggNOG" id="COG2388">
    <property type="taxonomic scope" value="Bacteria"/>
</dbReference>
<gene>
    <name evidence="2" type="ORF">FC83_GL000412</name>
</gene>
<dbReference type="InterPro" id="IPR016181">
    <property type="entry name" value="Acyl_CoA_acyltransferase"/>
</dbReference>
<dbReference type="PANTHER" id="PTHR31435">
    <property type="entry name" value="PROTEIN NATD1"/>
    <property type="match status" value="1"/>
</dbReference>